<dbReference type="AlphaFoldDB" id="A0A382HFH6"/>
<gene>
    <name evidence="1" type="ORF">METZ01_LOCUS238948</name>
</gene>
<dbReference type="GO" id="GO:0047617">
    <property type="term" value="F:fatty acyl-CoA hydrolase activity"/>
    <property type="evidence" value="ECO:0007669"/>
    <property type="project" value="TreeGrafter"/>
</dbReference>
<dbReference type="PANTHER" id="PTHR31793:SF2">
    <property type="entry name" value="BLR1345 PROTEIN"/>
    <property type="match status" value="1"/>
</dbReference>
<name>A0A382HFH6_9ZZZZ</name>
<dbReference type="EMBL" id="UINC01060995">
    <property type="protein sequence ID" value="SVB86094.1"/>
    <property type="molecule type" value="Genomic_DNA"/>
</dbReference>
<organism evidence="1">
    <name type="scientific">marine metagenome</name>
    <dbReference type="NCBI Taxonomy" id="408172"/>
    <lineage>
        <taxon>unclassified sequences</taxon>
        <taxon>metagenomes</taxon>
        <taxon>ecological metagenomes</taxon>
    </lineage>
</organism>
<accession>A0A382HFH6</accession>
<evidence type="ECO:0000313" key="1">
    <source>
        <dbReference type="EMBL" id="SVB86094.1"/>
    </source>
</evidence>
<protein>
    <recommendedName>
        <fullName evidence="2">Thioesterase domain-containing protein</fullName>
    </recommendedName>
</protein>
<dbReference type="CDD" id="cd00586">
    <property type="entry name" value="4HBT"/>
    <property type="match status" value="1"/>
</dbReference>
<dbReference type="InterPro" id="IPR029069">
    <property type="entry name" value="HotDog_dom_sf"/>
</dbReference>
<dbReference type="PANTHER" id="PTHR31793">
    <property type="entry name" value="4-HYDROXYBENZOYL-COA THIOESTERASE FAMILY MEMBER"/>
    <property type="match status" value="1"/>
</dbReference>
<evidence type="ECO:0008006" key="2">
    <source>
        <dbReference type="Google" id="ProtNLM"/>
    </source>
</evidence>
<dbReference type="Gene3D" id="3.10.129.10">
    <property type="entry name" value="Hotdog Thioesterase"/>
    <property type="match status" value="1"/>
</dbReference>
<proteinExistence type="predicted"/>
<dbReference type="InterPro" id="IPR050563">
    <property type="entry name" value="4-hydroxybenzoyl-CoA_TE"/>
</dbReference>
<dbReference type="SUPFAM" id="SSF54637">
    <property type="entry name" value="Thioesterase/thiol ester dehydrase-isomerase"/>
    <property type="match status" value="1"/>
</dbReference>
<sequence length="177" mass="20470">MDNDIYLHREYKKFSSNDDLSKPLSLYQAEVHSDWIDYNGHMSESFYLYAFGDASDALFRYIGIDEDYRSAGQSFYTVETHINYYLEASEKEPLSFTTQILGLDKKRLHFFHQMIHAQSGDLLATTEQMLIHVDTNKSKASEIMPAVAEILGKIWACHQQLPSPKQQGRVMHIPKTK</sequence>
<reference evidence="1" key="1">
    <citation type="submission" date="2018-05" db="EMBL/GenBank/DDBJ databases">
        <authorList>
            <person name="Lanie J.A."/>
            <person name="Ng W.-L."/>
            <person name="Kazmierczak K.M."/>
            <person name="Andrzejewski T.M."/>
            <person name="Davidsen T.M."/>
            <person name="Wayne K.J."/>
            <person name="Tettelin H."/>
            <person name="Glass J.I."/>
            <person name="Rusch D."/>
            <person name="Podicherti R."/>
            <person name="Tsui H.-C.T."/>
            <person name="Winkler M.E."/>
        </authorList>
    </citation>
    <scope>NUCLEOTIDE SEQUENCE</scope>
</reference>
<dbReference type="Pfam" id="PF13279">
    <property type="entry name" value="4HBT_2"/>
    <property type="match status" value="1"/>
</dbReference>